<keyword evidence="3" id="KW-1185">Reference proteome</keyword>
<accession>A0A5N6A6Z8</accession>
<gene>
    <name evidence="2" type="ORF">FH607_017605</name>
</gene>
<dbReference type="AlphaFoldDB" id="A0A5N6A6Z8"/>
<evidence type="ECO:0000313" key="2">
    <source>
        <dbReference type="EMBL" id="KAB8163763.1"/>
    </source>
</evidence>
<organism evidence="2 3">
    <name type="scientific">Streptomyces mimosae</name>
    <dbReference type="NCBI Taxonomy" id="2586635"/>
    <lineage>
        <taxon>Bacteria</taxon>
        <taxon>Bacillati</taxon>
        <taxon>Actinomycetota</taxon>
        <taxon>Actinomycetes</taxon>
        <taxon>Kitasatosporales</taxon>
        <taxon>Streptomycetaceae</taxon>
        <taxon>Streptomyces</taxon>
    </lineage>
</organism>
<feature type="region of interest" description="Disordered" evidence="1">
    <location>
        <begin position="1"/>
        <end position="26"/>
    </location>
</feature>
<evidence type="ECO:0000313" key="3">
    <source>
        <dbReference type="Proteomes" id="UP000314251"/>
    </source>
</evidence>
<sequence>MNQAELPADAGRLDAAGLTQHDLGRARDRVPFFGAEELGRHRPVLFGQEQATASDTSGAARERASRCRQADRNKISTHLGHPGDQDRRAQDPQLTSF</sequence>
<proteinExistence type="predicted"/>
<comment type="caution">
    <text evidence="2">The sequence shown here is derived from an EMBL/GenBank/DDBJ whole genome shotgun (WGS) entry which is preliminary data.</text>
</comment>
<feature type="compositionally biased region" description="Basic and acidic residues" evidence="1">
    <location>
        <begin position="60"/>
        <end position="74"/>
    </location>
</feature>
<feature type="compositionally biased region" description="Basic and acidic residues" evidence="1">
    <location>
        <begin position="81"/>
        <end position="90"/>
    </location>
</feature>
<name>A0A5N6A6Z8_9ACTN</name>
<evidence type="ECO:0000256" key="1">
    <source>
        <dbReference type="SAM" id="MobiDB-lite"/>
    </source>
</evidence>
<protein>
    <submittedName>
        <fullName evidence="2">Uncharacterized protein</fullName>
    </submittedName>
</protein>
<dbReference type="EMBL" id="VDLY02000011">
    <property type="protein sequence ID" value="KAB8163763.1"/>
    <property type="molecule type" value="Genomic_DNA"/>
</dbReference>
<feature type="region of interest" description="Disordered" evidence="1">
    <location>
        <begin position="39"/>
        <end position="97"/>
    </location>
</feature>
<dbReference type="Proteomes" id="UP000314251">
    <property type="component" value="Unassembled WGS sequence"/>
</dbReference>
<reference evidence="2" key="1">
    <citation type="submission" date="2019-10" db="EMBL/GenBank/DDBJ databases">
        <title>Nonomuraea sp. nov., isolated from Phyllanthus amarus.</title>
        <authorList>
            <person name="Klykleung N."/>
            <person name="Tanasupawat S."/>
        </authorList>
    </citation>
    <scope>NUCLEOTIDE SEQUENCE [LARGE SCALE GENOMIC DNA]</scope>
    <source>
        <strain evidence="2">3MP-10</strain>
    </source>
</reference>